<evidence type="ECO:0000259" key="7">
    <source>
        <dbReference type="PROSITE" id="PS50845"/>
    </source>
</evidence>
<keyword evidence="3 6" id="KW-0256">Endoplasmic reticulum</keyword>
<dbReference type="AlphaFoldDB" id="A0A088RWD2"/>
<dbReference type="KEGG" id="lpan:LPMP_302500"/>
<keyword evidence="4 6" id="KW-1133">Transmembrane helix</keyword>
<proteinExistence type="predicted"/>
<dbReference type="Proteomes" id="UP000063063">
    <property type="component" value="Chromosome 30"/>
</dbReference>
<keyword evidence="5 6" id="KW-0472">Membrane</keyword>
<dbReference type="eggNOG" id="ENOG502S4SR">
    <property type="taxonomic scope" value="Eukaryota"/>
</dbReference>
<dbReference type="RefSeq" id="XP_010701273.1">
    <property type="nucleotide sequence ID" value="XM_010702971.1"/>
</dbReference>
<dbReference type="GO" id="GO:0005789">
    <property type="term" value="C:endoplasmic reticulum membrane"/>
    <property type="evidence" value="ECO:0007669"/>
    <property type="project" value="UniProtKB-SubCell"/>
</dbReference>
<dbReference type="InterPro" id="IPR003388">
    <property type="entry name" value="Reticulon"/>
</dbReference>
<evidence type="ECO:0000313" key="8">
    <source>
        <dbReference type="EMBL" id="AIO00473.1"/>
    </source>
</evidence>
<dbReference type="PANTHER" id="PTHR10994">
    <property type="entry name" value="RETICULON"/>
    <property type="match status" value="1"/>
</dbReference>
<sequence>MSAIAKEFKGLTAMNVLAWHRPVASGTIFASLFTMWAVFVFAEYTLTTFVSRIVSITLIVGAAAALTKRTIVASPEDVTASMDRVYECVRPSVTKAVDCMVCLLTWRDYTTSAKLFACTFVTAFLGNWMSDTTLLLVVLLVAFTAPVAYEKKQKEIEHAVKQAQVYVDKYVSMIKTHAVSKKQTVEQQLQDMERKAQ</sequence>
<dbReference type="PANTHER" id="PTHR10994:SF193">
    <property type="entry name" value="RETICULON-LIKE PROTEIN"/>
    <property type="match status" value="1"/>
</dbReference>
<evidence type="ECO:0000256" key="6">
    <source>
        <dbReference type="RuleBase" id="RU363132"/>
    </source>
</evidence>
<evidence type="ECO:0000256" key="4">
    <source>
        <dbReference type="ARBA" id="ARBA00022989"/>
    </source>
</evidence>
<evidence type="ECO:0000256" key="1">
    <source>
        <dbReference type="ARBA" id="ARBA00004477"/>
    </source>
</evidence>
<dbReference type="GeneID" id="22577303"/>
<protein>
    <recommendedName>
        <fullName evidence="6">Reticulon-like protein</fullName>
    </recommendedName>
</protein>
<reference evidence="8 9" key="1">
    <citation type="journal article" date="2015" name="Sci. Rep.">
        <title>The genome of Leishmania panamensis: insights into genomics of the L. (Viannia) subgenus.</title>
        <authorList>
            <person name="Llanes A."/>
            <person name="Restrepo C.M."/>
            <person name="Vecchio G.D."/>
            <person name="Anguizola F.J."/>
            <person name="Lleonart R."/>
        </authorList>
    </citation>
    <scope>NUCLEOTIDE SEQUENCE [LARGE SCALE GENOMIC DNA]</scope>
    <source>
        <strain evidence="8 9">MHOM/PA/94/PSC-1</strain>
    </source>
</reference>
<evidence type="ECO:0000256" key="3">
    <source>
        <dbReference type="ARBA" id="ARBA00022824"/>
    </source>
</evidence>
<feature type="domain" description="Reticulon" evidence="7">
    <location>
        <begin position="13"/>
        <end position="197"/>
    </location>
</feature>
<dbReference type="GO" id="GO:0009617">
    <property type="term" value="P:response to bacterium"/>
    <property type="evidence" value="ECO:0007669"/>
    <property type="project" value="InterPro"/>
</dbReference>
<name>A0A088RWD2_LEIPA</name>
<dbReference type="EMBL" id="CP009399">
    <property type="protein sequence ID" value="AIO00473.1"/>
    <property type="molecule type" value="Genomic_DNA"/>
</dbReference>
<organism evidence="8 9">
    <name type="scientific">Leishmania panamensis</name>
    <dbReference type="NCBI Taxonomy" id="5679"/>
    <lineage>
        <taxon>Eukaryota</taxon>
        <taxon>Discoba</taxon>
        <taxon>Euglenozoa</taxon>
        <taxon>Kinetoplastea</taxon>
        <taxon>Metakinetoplastina</taxon>
        <taxon>Trypanosomatida</taxon>
        <taxon>Trypanosomatidae</taxon>
        <taxon>Leishmaniinae</taxon>
        <taxon>Leishmania</taxon>
        <taxon>Leishmania guyanensis species complex</taxon>
    </lineage>
</organism>
<dbReference type="InterPro" id="IPR045064">
    <property type="entry name" value="Reticulon-like"/>
</dbReference>
<keyword evidence="9" id="KW-1185">Reference proteome</keyword>
<feature type="transmembrane region" description="Helical" evidence="6">
    <location>
        <begin position="49"/>
        <end position="67"/>
    </location>
</feature>
<gene>
    <name evidence="8" type="primary">PAPLE22</name>
    <name evidence="8" type="ORF">LPMP_302500</name>
</gene>
<dbReference type="OrthoDB" id="567788at2759"/>
<comment type="subcellular location">
    <subcellularLocation>
        <location evidence="1 6">Endoplasmic reticulum membrane</location>
        <topology evidence="1 6">Multi-pass membrane protein</topology>
    </subcellularLocation>
</comment>
<feature type="transmembrane region" description="Helical" evidence="6">
    <location>
        <begin position="23"/>
        <end position="42"/>
    </location>
</feature>
<evidence type="ECO:0000256" key="5">
    <source>
        <dbReference type="ARBA" id="ARBA00023136"/>
    </source>
</evidence>
<dbReference type="PROSITE" id="PS50845">
    <property type="entry name" value="RETICULON"/>
    <property type="match status" value="1"/>
</dbReference>
<evidence type="ECO:0000256" key="2">
    <source>
        <dbReference type="ARBA" id="ARBA00022692"/>
    </source>
</evidence>
<feature type="transmembrane region" description="Helical" evidence="6">
    <location>
        <begin position="132"/>
        <end position="149"/>
    </location>
</feature>
<evidence type="ECO:0000313" key="9">
    <source>
        <dbReference type="Proteomes" id="UP000063063"/>
    </source>
</evidence>
<dbReference type="VEuPathDB" id="TriTrypDB:LPAL13_300029700"/>
<accession>A0A088RWD2</accession>
<dbReference type="VEuPathDB" id="TriTrypDB:LPMP_302500"/>
<keyword evidence="2 6" id="KW-0812">Transmembrane</keyword>
<dbReference type="Pfam" id="PF02453">
    <property type="entry name" value="Reticulon"/>
    <property type="match status" value="1"/>
</dbReference>